<gene>
    <name evidence="1" type="ORF">A1Q2_08446</name>
</gene>
<dbReference type="Proteomes" id="UP000006757">
    <property type="component" value="Unassembled WGS sequence"/>
</dbReference>
<proteinExistence type="predicted"/>
<dbReference type="EMBL" id="AMBO01000416">
    <property type="protein sequence ID" value="EKC97288.1"/>
    <property type="molecule type" value="Genomic_DNA"/>
</dbReference>
<evidence type="ECO:0000313" key="1">
    <source>
        <dbReference type="EMBL" id="EKC97288.1"/>
    </source>
</evidence>
<protein>
    <submittedName>
        <fullName evidence="1">Uncharacterized protein</fullName>
    </submittedName>
</protein>
<sequence length="324" mass="37611">MVTTIDHLAFPHIIDSIWSYMTPPSAAAARGTSSEWRRKADKILQRHMVLDNPDGKEELRVKGFEDTSCKYPRYQDPSQRIPNRFRPLYPWPRGLLDLSQNIQILDIPRPWGVDNVSKRQLMEFLVRSGAHPSIGQLILDEPYYTDMYLRLPLFDLHPPVFFVTFGVSHPLLDELEFDGMPRQIVINIDCPTLGMSPFTGAYRGLTLRFVLHFERPSTLNESLVPELIVIFRRGERIQAPIDLPPDFAAARLARYLNHIWKFSPVTVVGIDDFFPDQAKYDELKTDLMQRTALPEDFPFKFELLSNDEYKQRVGEELFLMQTVM</sequence>
<dbReference type="HOGENOM" id="CLU_839886_0_0_1"/>
<evidence type="ECO:0000313" key="2">
    <source>
        <dbReference type="Proteomes" id="UP000006757"/>
    </source>
</evidence>
<comment type="caution">
    <text evidence="1">The sequence shown here is derived from an EMBL/GenBank/DDBJ whole genome shotgun (WGS) entry which is preliminary data.</text>
</comment>
<dbReference type="AlphaFoldDB" id="K1W689"/>
<organism evidence="1 2">
    <name type="scientific">Trichosporon asahii var. asahii (strain CBS 8904)</name>
    <name type="common">Yeast</name>
    <dbReference type="NCBI Taxonomy" id="1220162"/>
    <lineage>
        <taxon>Eukaryota</taxon>
        <taxon>Fungi</taxon>
        <taxon>Dikarya</taxon>
        <taxon>Basidiomycota</taxon>
        <taxon>Agaricomycotina</taxon>
        <taxon>Tremellomycetes</taxon>
        <taxon>Trichosporonales</taxon>
        <taxon>Trichosporonaceae</taxon>
        <taxon>Trichosporon</taxon>
    </lineage>
</organism>
<reference evidence="1 2" key="1">
    <citation type="journal article" date="2012" name="Eukaryot. Cell">
        <title>Genome sequence of the Trichosporon asahii environmental strain CBS 8904.</title>
        <authorList>
            <person name="Yang R.Y."/>
            <person name="Li H.T."/>
            <person name="Zhu H."/>
            <person name="Zhou G.P."/>
            <person name="Wang M."/>
            <person name="Wang L."/>
        </authorList>
    </citation>
    <scope>NUCLEOTIDE SEQUENCE [LARGE SCALE GENOMIC DNA]</scope>
    <source>
        <strain evidence="1 2">CBS 8904</strain>
    </source>
</reference>
<dbReference type="InParanoid" id="K1W689"/>
<keyword evidence="2" id="KW-1185">Reference proteome</keyword>
<name>K1W689_TRIAC</name>
<accession>K1W689</accession>